<dbReference type="WBParaSite" id="Hba_14926">
    <property type="protein sequence ID" value="Hba_14926"/>
    <property type="gene ID" value="Hba_14926"/>
</dbReference>
<evidence type="ECO:0000256" key="1">
    <source>
        <dbReference type="SAM" id="SignalP"/>
    </source>
</evidence>
<feature type="signal peptide" evidence="1">
    <location>
        <begin position="1"/>
        <end position="20"/>
    </location>
</feature>
<evidence type="ECO:0000313" key="3">
    <source>
        <dbReference type="WBParaSite" id="Hba_14926"/>
    </source>
</evidence>
<sequence>MQSGYSAWLFLIFLLTYILLQEVNEINAERLRSVSTKHLRYARKAPLLGRVISKATDSVL</sequence>
<accession>A0A1I7XB61</accession>
<proteinExistence type="predicted"/>
<feature type="chain" id="PRO_5009311057" evidence="1">
    <location>
        <begin position="21"/>
        <end position="60"/>
    </location>
</feature>
<name>A0A1I7XB61_HETBA</name>
<evidence type="ECO:0000313" key="2">
    <source>
        <dbReference type="Proteomes" id="UP000095283"/>
    </source>
</evidence>
<reference evidence="3" key="1">
    <citation type="submission" date="2016-11" db="UniProtKB">
        <authorList>
            <consortium name="WormBaseParasite"/>
        </authorList>
    </citation>
    <scope>IDENTIFICATION</scope>
</reference>
<protein>
    <submittedName>
        <fullName evidence="3">Secreted protein</fullName>
    </submittedName>
</protein>
<keyword evidence="2" id="KW-1185">Reference proteome</keyword>
<organism evidence="2 3">
    <name type="scientific">Heterorhabditis bacteriophora</name>
    <name type="common">Entomopathogenic nematode worm</name>
    <dbReference type="NCBI Taxonomy" id="37862"/>
    <lineage>
        <taxon>Eukaryota</taxon>
        <taxon>Metazoa</taxon>
        <taxon>Ecdysozoa</taxon>
        <taxon>Nematoda</taxon>
        <taxon>Chromadorea</taxon>
        <taxon>Rhabditida</taxon>
        <taxon>Rhabditina</taxon>
        <taxon>Rhabditomorpha</taxon>
        <taxon>Strongyloidea</taxon>
        <taxon>Heterorhabditidae</taxon>
        <taxon>Heterorhabditis</taxon>
    </lineage>
</organism>
<dbReference type="AlphaFoldDB" id="A0A1I7XB61"/>
<keyword evidence="1" id="KW-0732">Signal</keyword>
<dbReference type="Proteomes" id="UP000095283">
    <property type="component" value="Unplaced"/>
</dbReference>